<evidence type="ECO:0000256" key="5">
    <source>
        <dbReference type="ARBA" id="ARBA00023277"/>
    </source>
</evidence>
<dbReference type="InterPro" id="IPR018366">
    <property type="entry name" value="CBM2_CS"/>
</dbReference>
<keyword evidence="6 9" id="KW-0326">Glycosidase</keyword>
<feature type="chain" id="PRO_5035337277" description="Glucanase" evidence="9">
    <location>
        <begin position="30"/>
        <end position="693"/>
    </location>
</feature>
<keyword evidence="7 9" id="KW-0624">Polysaccharide degradation</keyword>
<dbReference type="PANTHER" id="PTHR34876:SF4">
    <property type="entry name" value="1,4-BETA-D-GLUCAN CELLOBIOHYDROLASE C-RELATED"/>
    <property type="match status" value="1"/>
</dbReference>
<dbReference type="Gene3D" id="2.60.40.290">
    <property type="match status" value="1"/>
</dbReference>
<dbReference type="AlphaFoldDB" id="A0A8J3QIS1"/>
<dbReference type="Pfam" id="PF01341">
    <property type="entry name" value="Glyco_hydro_6"/>
    <property type="match status" value="1"/>
</dbReference>
<evidence type="ECO:0000256" key="1">
    <source>
        <dbReference type="ARBA" id="ARBA00022729"/>
    </source>
</evidence>
<dbReference type="PROSITE" id="PS00561">
    <property type="entry name" value="CBM2_A"/>
    <property type="match status" value="1"/>
</dbReference>
<dbReference type="GO" id="GO:0004553">
    <property type="term" value="F:hydrolase activity, hydrolyzing O-glycosyl compounds"/>
    <property type="evidence" value="ECO:0007669"/>
    <property type="project" value="InterPro"/>
</dbReference>
<dbReference type="PRINTS" id="PR00733">
    <property type="entry name" value="GLHYDRLASE6"/>
</dbReference>
<gene>
    <name evidence="12" type="ORF">Rhe02_88390</name>
</gene>
<dbReference type="PROSITE" id="PS51173">
    <property type="entry name" value="CBM2"/>
    <property type="match status" value="1"/>
</dbReference>
<dbReference type="SUPFAM" id="SSF49384">
    <property type="entry name" value="Carbohydrate-binding domain"/>
    <property type="match status" value="1"/>
</dbReference>
<dbReference type="InterPro" id="IPR001919">
    <property type="entry name" value="CBD2"/>
</dbReference>
<evidence type="ECO:0000256" key="9">
    <source>
        <dbReference type="RuleBase" id="RU361186"/>
    </source>
</evidence>
<dbReference type="InterPro" id="IPR012291">
    <property type="entry name" value="CBM2_carb-bd_dom_sf"/>
</dbReference>
<feature type="signal peptide" evidence="9">
    <location>
        <begin position="1"/>
        <end position="29"/>
    </location>
</feature>
<keyword evidence="3 9" id="KW-0136">Cellulose degradation</keyword>
<evidence type="ECO:0000259" key="11">
    <source>
        <dbReference type="PROSITE" id="PS51173"/>
    </source>
</evidence>
<dbReference type="RefSeq" id="WP_203914492.1">
    <property type="nucleotide sequence ID" value="NZ_BONY01000106.1"/>
</dbReference>
<evidence type="ECO:0000313" key="13">
    <source>
        <dbReference type="Proteomes" id="UP000612899"/>
    </source>
</evidence>
<dbReference type="SMART" id="SM00637">
    <property type="entry name" value="CBD_II"/>
    <property type="match status" value="1"/>
</dbReference>
<keyword evidence="2 9" id="KW-0378">Hydrolase</keyword>
<protein>
    <recommendedName>
        <fullName evidence="9">Glucanase</fullName>
        <ecNumber evidence="9">3.2.1.-</ecNumber>
    </recommendedName>
</protein>
<dbReference type="Pfam" id="PF00553">
    <property type="entry name" value="CBM_2"/>
    <property type="match status" value="1"/>
</dbReference>
<dbReference type="Gene3D" id="3.20.20.40">
    <property type="entry name" value="1, 4-beta cellobiohydrolase"/>
    <property type="match status" value="1"/>
</dbReference>
<organism evidence="12 13">
    <name type="scientific">Rhizocola hellebori</name>
    <dbReference type="NCBI Taxonomy" id="1392758"/>
    <lineage>
        <taxon>Bacteria</taxon>
        <taxon>Bacillati</taxon>
        <taxon>Actinomycetota</taxon>
        <taxon>Actinomycetes</taxon>
        <taxon>Micromonosporales</taxon>
        <taxon>Micromonosporaceae</taxon>
        <taxon>Rhizocola</taxon>
    </lineage>
</organism>
<feature type="region of interest" description="Disordered" evidence="10">
    <location>
        <begin position="134"/>
        <end position="186"/>
    </location>
</feature>
<dbReference type="InterPro" id="IPR008965">
    <property type="entry name" value="CBM2/CBM3_carb-bd_dom_sf"/>
</dbReference>
<dbReference type="SUPFAM" id="SSF51989">
    <property type="entry name" value="Glycosyl hydrolases family 6, cellulases"/>
    <property type="match status" value="1"/>
</dbReference>
<evidence type="ECO:0000256" key="2">
    <source>
        <dbReference type="ARBA" id="ARBA00022801"/>
    </source>
</evidence>
<dbReference type="InterPro" id="IPR036434">
    <property type="entry name" value="Beta_cellobiohydrolase_sf"/>
</dbReference>
<keyword evidence="1 9" id="KW-0732">Signal</keyword>
<feature type="compositionally biased region" description="Low complexity" evidence="10">
    <location>
        <begin position="160"/>
        <end position="180"/>
    </location>
</feature>
<dbReference type="PROSITE" id="PS51257">
    <property type="entry name" value="PROKAR_LIPOPROTEIN"/>
    <property type="match status" value="1"/>
</dbReference>
<feature type="domain" description="CBM2" evidence="11">
    <location>
        <begin position="26"/>
        <end position="137"/>
    </location>
</feature>
<keyword evidence="4" id="KW-1015">Disulfide bond</keyword>
<evidence type="ECO:0000256" key="10">
    <source>
        <dbReference type="SAM" id="MobiDB-lite"/>
    </source>
</evidence>
<evidence type="ECO:0000256" key="3">
    <source>
        <dbReference type="ARBA" id="ARBA00023001"/>
    </source>
</evidence>
<feature type="compositionally biased region" description="Pro residues" evidence="10">
    <location>
        <begin position="141"/>
        <end position="159"/>
    </location>
</feature>
<dbReference type="PROSITE" id="PS00655">
    <property type="entry name" value="GLYCOSYL_HYDROL_F6_1"/>
    <property type="match status" value="1"/>
</dbReference>
<comment type="caution">
    <text evidence="12">The sequence shown here is derived from an EMBL/GenBank/DDBJ whole genome shotgun (WGS) entry which is preliminary data.</text>
</comment>
<keyword evidence="13" id="KW-1185">Reference proteome</keyword>
<dbReference type="InterPro" id="IPR001524">
    <property type="entry name" value="Glyco_hydro_6_CS"/>
</dbReference>
<sequence length="693" mass="71228">MNLRKKLALAGAGVLMIAGVIIPATMAQAAQSCEVVYTVNNWNNGFTANMTVKNTGDAWAGWTLTFALPNGESWGPGWSATWSASGQNVTAVPLDWNRNIGTGGSTSIGFNGTWTGVGTFPGAPTAFRVNNVVCNGGGGPSPSPSASPSPSPSTSPSPTTPTISATPASQSVAGGSSASVTLRRNAQPTGNVTVNITRSGSTAVTCPATATITTANWSTGVTVSCTVAAGTTAATSTFSAAATGHTAASFSISRSTGGGGGNRVDNPYANAGVYNNPDWRALAAAQPGGSRIANQPTGVWLDRIAAIAGSSSARGLVAHLDEAVAQDAANGATPMVIQFVIYNLPGRDCSALASNGELGPTEIGRYQTDYINPIRDIFARPAYANLRIVAIIEIDSIPNLVTNVSGRPTAVAACDVMNQNGNYLTGVGYAIHQLASVPNVYNYIDAAHHGWLGWSDNFGATATKLAQAANSAGATPADVHGFITNTANYSALSEPFINVQGTINGQQVRQSSWIDFNNYNDELTFAQAFRTQLIGAGFTGGGSGGIGMLIDTSRNGWGNCVQAPCPALANRPTAASTSTDLNTNINQSRIDRRIHKGNWCNQAGAGLGERPRANPAAGIDAYVWIKPPGESDGSSSLIPNPDGKGFDQMCDPEYGGNARNGNSRSGALPNSPISGAFFPAQFQQLMANAFPAL</sequence>
<dbReference type="GO" id="GO:0030245">
    <property type="term" value="P:cellulose catabolic process"/>
    <property type="evidence" value="ECO:0007669"/>
    <property type="project" value="UniProtKB-KW"/>
</dbReference>
<feature type="active site" evidence="8">
    <location>
        <position position="348"/>
    </location>
</feature>
<comment type="similarity">
    <text evidence="9">Belongs to the glycosyl hydrolase family 6.</text>
</comment>
<dbReference type="InterPro" id="IPR016288">
    <property type="entry name" value="Beta_cellobiohydrolase"/>
</dbReference>
<evidence type="ECO:0000256" key="8">
    <source>
        <dbReference type="PROSITE-ProRule" id="PRU10056"/>
    </source>
</evidence>
<dbReference type="PANTHER" id="PTHR34876">
    <property type="match status" value="1"/>
</dbReference>
<dbReference type="EC" id="3.2.1.-" evidence="9"/>
<dbReference type="Proteomes" id="UP000612899">
    <property type="component" value="Unassembled WGS sequence"/>
</dbReference>
<accession>A0A8J3QIS1</accession>
<evidence type="ECO:0000256" key="4">
    <source>
        <dbReference type="ARBA" id="ARBA00023157"/>
    </source>
</evidence>
<evidence type="ECO:0000313" key="12">
    <source>
        <dbReference type="EMBL" id="GIH10772.1"/>
    </source>
</evidence>
<reference evidence="12" key="1">
    <citation type="submission" date="2021-01" db="EMBL/GenBank/DDBJ databases">
        <title>Whole genome shotgun sequence of Rhizocola hellebori NBRC 109834.</title>
        <authorList>
            <person name="Komaki H."/>
            <person name="Tamura T."/>
        </authorList>
    </citation>
    <scope>NUCLEOTIDE SEQUENCE</scope>
    <source>
        <strain evidence="12">NBRC 109834</strain>
    </source>
</reference>
<evidence type="ECO:0000256" key="7">
    <source>
        <dbReference type="ARBA" id="ARBA00023326"/>
    </source>
</evidence>
<name>A0A8J3QIS1_9ACTN</name>
<evidence type="ECO:0000256" key="6">
    <source>
        <dbReference type="ARBA" id="ARBA00023295"/>
    </source>
</evidence>
<dbReference type="GO" id="GO:0030247">
    <property type="term" value="F:polysaccharide binding"/>
    <property type="evidence" value="ECO:0007669"/>
    <property type="project" value="UniProtKB-UniRule"/>
</dbReference>
<keyword evidence="5 9" id="KW-0119">Carbohydrate metabolism</keyword>
<proteinExistence type="inferred from homology"/>
<dbReference type="EMBL" id="BONY01000106">
    <property type="protein sequence ID" value="GIH10772.1"/>
    <property type="molecule type" value="Genomic_DNA"/>
</dbReference>